<sequence>MNIQIKEVNEFNRQEILKLRVKDTQVGYIESVEECLQESEEVSLWRPVGLYRDELLIGFAMYGLWQENGEERVWLDRFLIAADYQGQGLGKQSLNCLLKHIFDEYQCQYIYLSLYDDNQCAFDLYRKFGFVVNGEKDIHGETVMIKKRINQ</sequence>
<evidence type="ECO:0000313" key="2">
    <source>
        <dbReference type="EMBL" id="EFW04198.1"/>
    </source>
</evidence>
<dbReference type="Proteomes" id="UP000003157">
    <property type="component" value="Unassembled WGS sequence"/>
</dbReference>
<accession>E7GCI9</accession>
<dbReference type="OrthoDB" id="9127144at2"/>
<dbReference type="GO" id="GO:0016747">
    <property type="term" value="F:acyltransferase activity, transferring groups other than amino-acyl groups"/>
    <property type="evidence" value="ECO:0007669"/>
    <property type="project" value="InterPro"/>
</dbReference>
<proteinExistence type="predicted"/>
<dbReference type="Pfam" id="PF00583">
    <property type="entry name" value="Acetyltransf_1"/>
    <property type="match status" value="1"/>
</dbReference>
<dbReference type="EMBL" id="ADKX01000039">
    <property type="protein sequence ID" value="EFW04198.1"/>
    <property type="molecule type" value="Genomic_DNA"/>
</dbReference>
<dbReference type="eggNOG" id="COG0456">
    <property type="taxonomic scope" value="Bacteria"/>
</dbReference>
<dbReference type="CDD" id="cd04301">
    <property type="entry name" value="NAT_SF"/>
    <property type="match status" value="1"/>
</dbReference>
<feature type="domain" description="N-acetyltransferase" evidence="1">
    <location>
        <begin position="3"/>
        <end position="149"/>
    </location>
</feature>
<dbReference type="SUPFAM" id="SSF55729">
    <property type="entry name" value="Acyl-CoA N-acyltransferases (Nat)"/>
    <property type="match status" value="1"/>
</dbReference>
<dbReference type="RefSeq" id="WP_008789569.1">
    <property type="nucleotide sequence ID" value="NZ_AKCB01000001.1"/>
</dbReference>
<keyword evidence="3" id="KW-1185">Reference proteome</keyword>
<protein>
    <submittedName>
        <fullName evidence="2">BltD protein</fullName>
    </submittedName>
</protein>
<dbReference type="STRING" id="100884.GCA_000269565_00133"/>
<dbReference type="InterPro" id="IPR016181">
    <property type="entry name" value="Acyl_CoA_acyltransferase"/>
</dbReference>
<evidence type="ECO:0000259" key="1">
    <source>
        <dbReference type="PROSITE" id="PS51186"/>
    </source>
</evidence>
<comment type="caution">
    <text evidence="2">The sequence shown here is derived from an EMBL/GenBank/DDBJ whole genome shotgun (WGS) entry which is preliminary data.</text>
</comment>
<dbReference type="InterPro" id="IPR000182">
    <property type="entry name" value="GNAT_dom"/>
</dbReference>
<dbReference type="AlphaFoldDB" id="E7GCI9"/>
<dbReference type="HOGENOM" id="CLU_111226_4_2_9"/>
<dbReference type="Gene3D" id="1.10.287.900">
    <property type="entry name" value="The crystal structure of the spermine/spermidine acetyltransferase from enterococcus faecali"/>
    <property type="match status" value="1"/>
</dbReference>
<evidence type="ECO:0000313" key="3">
    <source>
        <dbReference type="Proteomes" id="UP000003157"/>
    </source>
</evidence>
<dbReference type="PROSITE" id="PS51186">
    <property type="entry name" value="GNAT"/>
    <property type="match status" value="1"/>
</dbReference>
<gene>
    <name evidence="2" type="ORF">HMPREF9488_02481</name>
</gene>
<reference evidence="2 3" key="1">
    <citation type="submission" date="2010-12" db="EMBL/GenBank/DDBJ databases">
        <title>The Genome Sequence of Coprobacillus sp. strain 29_1.</title>
        <authorList>
            <consortium name="The Broad Institute Genome Sequencing Platform"/>
            <person name="Earl A."/>
            <person name="Ward D."/>
            <person name="Feldgarden M."/>
            <person name="Gevers D."/>
            <person name="Daigneault M."/>
            <person name="Sibley C.D."/>
            <person name="White A."/>
            <person name="Strauss J."/>
            <person name="Allen-Vercoe E."/>
            <person name="Young S.K."/>
            <person name="Zeng Q."/>
            <person name="Gargeya S."/>
            <person name="Fitzgerald M."/>
            <person name="Haas B."/>
            <person name="Abouelleil A."/>
            <person name="Alvarado L."/>
            <person name="Arachchi H.M."/>
            <person name="Berlin A."/>
            <person name="Brown A."/>
            <person name="Chapman S.B."/>
            <person name="Chen Z."/>
            <person name="Dunbar C."/>
            <person name="Freedman E."/>
            <person name="Gearin G."/>
            <person name="Gellesch M."/>
            <person name="Goldberg J."/>
            <person name="Griggs A."/>
            <person name="Gujja S."/>
            <person name="Heilman E."/>
            <person name="Heiman D."/>
            <person name="Howarth C."/>
            <person name="Larson L."/>
            <person name="Lui A."/>
            <person name="MacDonald P.J.P."/>
            <person name="Mehta T."/>
            <person name="Montmayeur A."/>
            <person name="Murphy C."/>
            <person name="Neiman D."/>
            <person name="Pearson M."/>
            <person name="Priest M."/>
            <person name="Roberts A."/>
            <person name="Saif S."/>
            <person name="Shea T."/>
            <person name="Shenoy N."/>
            <person name="Sisk P."/>
            <person name="Stolte C."/>
            <person name="Sykes S."/>
            <person name="White J."/>
            <person name="Yandava C."/>
            <person name="Nusbaum C."/>
            <person name="Birren B."/>
        </authorList>
    </citation>
    <scope>NUCLEOTIDE SEQUENCE [LARGE SCALE GENOMIC DNA]</scope>
    <source>
        <strain evidence="2 3">29_1</strain>
    </source>
</reference>
<dbReference type="InterPro" id="IPR027455">
    <property type="entry name" value="Sper_AcTfrase_N"/>
</dbReference>
<name>E7GCI9_9FIRM</name>
<dbReference type="Gene3D" id="3.40.630.30">
    <property type="match status" value="1"/>
</dbReference>
<dbReference type="GeneID" id="78228066"/>
<organism evidence="2 3">
    <name type="scientific">Coprobacillus cateniformis</name>
    <dbReference type="NCBI Taxonomy" id="100884"/>
    <lineage>
        <taxon>Bacteria</taxon>
        <taxon>Bacillati</taxon>
        <taxon>Bacillota</taxon>
        <taxon>Erysipelotrichia</taxon>
        <taxon>Erysipelotrichales</taxon>
        <taxon>Coprobacillaceae</taxon>
        <taxon>Coprobacillus</taxon>
    </lineage>
</organism>